<name>A0A9W7BRW2_9STRA</name>
<reference evidence="4" key="1">
    <citation type="journal article" date="2023" name="Commun. Biol.">
        <title>Genome analysis of Parmales, the sister group of diatoms, reveals the evolutionary specialization of diatoms from phago-mixotrophs to photoautotrophs.</title>
        <authorList>
            <person name="Ban H."/>
            <person name="Sato S."/>
            <person name="Yoshikawa S."/>
            <person name="Yamada K."/>
            <person name="Nakamura Y."/>
            <person name="Ichinomiya M."/>
            <person name="Sato N."/>
            <person name="Blanc-Mathieu R."/>
            <person name="Endo H."/>
            <person name="Kuwata A."/>
            <person name="Ogata H."/>
        </authorList>
    </citation>
    <scope>NUCLEOTIDE SEQUENCE [LARGE SCALE GENOMIC DNA]</scope>
    <source>
        <strain evidence="4">NIES 3701</strain>
    </source>
</reference>
<organism evidence="3 4">
    <name type="scientific">Triparma strigata</name>
    <dbReference type="NCBI Taxonomy" id="1606541"/>
    <lineage>
        <taxon>Eukaryota</taxon>
        <taxon>Sar</taxon>
        <taxon>Stramenopiles</taxon>
        <taxon>Ochrophyta</taxon>
        <taxon>Bolidophyceae</taxon>
        <taxon>Parmales</taxon>
        <taxon>Triparmaceae</taxon>
        <taxon>Triparma</taxon>
    </lineage>
</organism>
<feature type="region of interest" description="Disordered" evidence="1">
    <location>
        <begin position="224"/>
        <end position="260"/>
    </location>
</feature>
<keyword evidence="2" id="KW-0732">Signal</keyword>
<feature type="region of interest" description="Disordered" evidence="1">
    <location>
        <begin position="27"/>
        <end position="70"/>
    </location>
</feature>
<protein>
    <recommendedName>
        <fullName evidence="5">Thioredoxin domain-containing protein</fullName>
    </recommendedName>
</protein>
<dbReference type="Proteomes" id="UP001165085">
    <property type="component" value="Unassembled WGS sequence"/>
</dbReference>
<dbReference type="AlphaFoldDB" id="A0A9W7BRW2"/>
<feature type="compositionally biased region" description="Basic and acidic residues" evidence="1">
    <location>
        <begin position="225"/>
        <end position="260"/>
    </location>
</feature>
<dbReference type="InterPro" id="IPR017937">
    <property type="entry name" value="Thioredoxin_CS"/>
</dbReference>
<gene>
    <name evidence="3" type="ORF">TrST_g1414</name>
</gene>
<dbReference type="SUPFAM" id="SSF52833">
    <property type="entry name" value="Thioredoxin-like"/>
    <property type="match status" value="1"/>
</dbReference>
<feature type="chain" id="PRO_5040923845" description="Thioredoxin domain-containing protein" evidence="2">
    <location>
        <begin position="28"/>
        <end position="260"/>
    </location>
</feature>
<feature type="compositionally biased region" description="Low complexity" evidence="1">
    <location>
        <begin position="27"/>
        <end position="63"/>
    </location>
</feature>
<evidence type="ECO:0008006" key="5">
    <source>
        <dbReference type="Google" id="ProtNLM"/>
    </source>
</evidence>
<dbReference type="OrthoDB" id="412254at2759"/>
<evidence type="ECO:0000313" key="4">
    <source>
        <dbReference type="Proteomes" id="UP001165085"/>
    </source>
</evidence>
<keyword evidence="4" id="KW-1185">Reference proteome</keyword>
<accession>A0A9W7BRW2</accession>
<comment type="caution">
    <text evidence="3">The sequence shown here is derived from an EMBL/GenBank/DDBJ whole genome shotgun (WGS) entry which is preliminary data.</text>
</comment>
<evidence type="ECO:0000256" key="1">
    <source>
        <dbReference type="SAM" id="MobiDB-lite"/>
    </source>
</evidence>
<feature type="signal peptide" evidence="2">
    <location>
        <begin position="1"/>
        <end position="27"/>
    </location>
</feature>
<dbReference type="PROSITE" id="PS00194">
    <property type="entry name" value="THIOREDOXIN_1"/>
    <property type="match status" value="1"/>
</dbReference>
<evidence type="ECO:0000313" key="3">
    <source>
        <dbReference type="EMBL" id="GMH96326.1"/>
    </source>
</evidence>
<sequence>MTYNNTYALSLLLLLLSTLSLPTYVSSTSSSTPSYSSTFTESSPTFTETSPSTFTSNTTSTAPPHSPYIAMSPPGFTRTRPYAFLSPKKWFSSLSPSSSLSTPTSLIMFTGDNCAHCDEMEPNLLRLESDLGVTIARLNVWRSQLNFKLFEKLDPQQKCGGLPYFYNTKTQERICGATTFGNLRAWAKGQACNMFYYVPEKSPSTTESKKKSVGLLGRVSSKISSMKEEGTEGVKRKVEEEVERRKGTDTVKKEEVEVEK</sequence>
<dbReference type="InterPro" id="IPR036249">
    <property type="entry name" value="Thioredoxin-like_sf"/>
</dbReference>
<evidence type="ECO:0000256" key="2">
    <source>
        <dbReference type="SAM" id="SignalP"/>
    </source>
</evidence>
<proteinExistence type="predicted"/>
<dbReference type="EMBL" id="BRXY01000466">
    <property type="protein sequence ID" value="GMH96326.1"/>
    <property type="molecule type" value="Genomic_DNA"/>
</dbReference>